<keyword evidence="1" id="KW-0547">Nucleotide-binding</keyword>
<accession>A0A5C5UBQ9</accession>
<dbReference type="PANTHER" id="PTHR43309">
    <property type="entry name" value="5-OXOPROLINASE SUBUNIT C"/>
    <property type="match status" value="1"/>
</dbReference>
<comment type="caution">
    <text evidence="5">The sequence shown here is derived from an EMBL/GenBank/DDBJ whole genome shotgun (WGS) entry which is preliminary data.</text>
</comment>
<keyword evidence="6" id="KW-1185">Reference proteome</keyword>
<dbReference type="InterPro" id="IPR052708">
    <property type="entry name" value="PxpC"/>
</dbReference>
<dbReference type="SMART" id="SM00797">
    <property type="entry name" value="AHS2"/>
    <property type="match status" value="1"/>
</dbReference>
<gene>
    <name evidence="5" type="ORF">FRX94_09880</name>
</gene>
<reference evidence="5 6" key="1">
    <citation type="submission" date="2019-08" db="EMBL/GenBank/DDBJ databases">
        <authorList>
            <person name="Lei W."/>
        </authorList>
    </citation>
    <scope>NUCLEOTIDE SEQUENCE [LARGE SCALE GENOMIC DNA]</scope>
    <source>
        <strain evidence="5 6">CCUG 58627</strain>
    </source>
</reference>
<dbReference type="Proteomes" id="UP000320791">
    <property type="component" value="Unassembled WGS sequence"/>
</dbReference>
<organism evidence="5 6">
    <name type="scientific">Corynebacterium canis</name>
    <dbReference type="NCBI Taxonomy" id="679663"/>
    <lineage>
        <taxon>Bacteria</taxon>
        <taxon>Bacillati</taxon>
        <taxon>Actinomycetota</taxon>
        <taxon>Actinomycetes</taxon>
        <taxon>Mycobacteriales</taxon>
        <taxon>Corynebacteriaceae</taxon>
        <taxon>Corynebacterium</taxon>
    </lineage>
</organism>
<dbReference type="GO" id="GO:0016787">
    <property type="term" value="F:hydrolase activity"/>
    <property type="evidence" value="ECO:0007669"/>
    <property type="project" value="UniProtKB-KW"/>
</dbReference>
<dbReference type="EMBL" id="VOHM01000023">
    <property type="protein sequence ID" value="TWT23042.1"/>
    <property type="molecule type" value="Genomic_DNA"/>
</dbReference>
<dbReference type="GO" id="GO:0005524">
    <property type="term" value="F:ATP binding"/>
    <property type="evidence" value="ECO:0007669"/>
    <property type="project" value="UniProtKB-KW"/>
</dbReference>
<dbReference type="Pfam" id="PF02626">
    <property type="entry name" value="CT_A_B"/>
    <property type="match status" value="1"/>
</dbReference>
<keyword evidence="3" id="KW-0067">ATP-binding</keyword>
<dbReference type="Gene3D" id="2.40.100.10">
    <property type="entry name" value="Cyclophilin-like"/>
    <property type="match status" value="1"/>
</dbReference>
<keyword evidence="5" id="KW-0808">Transferase</keyword>
<proteinExistence type="predicted"/>
<evidence type="ECO:0000259" key="4">
    <source>
        <dbReference type="SMART" id="SM00797"/>
    </source>
</evidence>
<dbReference type="NCBIfam" id="TIGR00724">
    <property type="entry name" value="urea_amlyse_rel"/>
    <property type="match status" value="1"/>
</dbReference>
<dbReference type="InterPro" id="IPR003778">
    <property type="entry name" value="CT_A_B"/>
</dbReference>
<keyword evidence="2" id="KW-0378">Hydrolase</keyword>
<protein>
    <submittedName>
        <fullName evidence="5">Biotin-dependent carboxyltransferase family protein</fullName>
    </submittedName>
</protein>
<evidence type="ECO:0000313" key="6">
    <source>
        <dbReference type="Proteomes" id="UP000320791"/>
    </source>
</evidence>
<evidence type="ECO:0000256" key="1">
    <source>
        <dbReference type="ARBA" id="ARBA00022741"/>
    </source>
</evidence>
<dbReference type="GO" id="GO:0016740">
    <property type="term" value="F:transferase activity"/>
    <property type="evidence" value="ECO:0007669"/>
    <property type="project" value="UniProtKB-KW"/>
</dbReference>
<evidence type="ECO:0000256" key="2">
    <source>
        <dbReference type="ARBA" id="ARBA00022801"/>
    </source>
</evidence>
<dbReference type="AlphaFoldDB" id="A0A5C5UBQ9"/>
<dbReference type="OrthoDB" id="9768696at2"/>
<sequence length="290" mass="31005">MLEVIATGPLALFQDRGRAGFAGTGVSPSGSFDRLSAARANHAVGNAAEAPVIEILIGGFQAKVLADTTAIITGTASTVTITGARTRESYTNTLLDLHAGEVITLGYASYGLRSYLAIRGGFRVATTLGSSATDVLSNLGPPPIKAGDLLLPGNFAAGEHWWPKLRQLPPLWHPKRHEELKVVLGPRSDWFYADAVLDFLTQEFEVTAESNRIGLRLHAPRPLERSRRDELRSEGMVRGSVQVPPSGHPVVFGPDHPVTGGYPVIAVLTSRSCDRAGQLAAGDRVRFRIG</sequence>
<feature type="domain" description="Carboxyltransferase" evidence="4">
    <location>
        <begin position="23"/>
        <end position="289"/>
    </location>
</feature>
<dbReference type="InterPro" id="IPR029000">
    <property type="entry name" value="Cyclophilin-like_dom_sf"/>
</dbReference>
<name>A0A5C5UBQ9_9CORY</name>
<dbReference type="PANTHER" id="PTHR43309:SF3">
    <property type="entry name" value="5-OXOPROLINASE SUBUNIT C"/>
    <property type="match status" value="1"/>
</dbReference>
<dbReference type="SUPFAM" id="SSF50891">
    <property type="entry name" value="Cyclophilin-like"/>
    <property type="match status" value="1"/>
</dbReference>
<dbReference type="RefSeq" id="WP_146325105.1">
    <property type="nucleotide sequence ID" value="NZ_BAABLR010000068.1"/>
</dbReference>
<evidence type="ECO:0000256" key="3">
    <source>
        <dbReference type="ARBA" id="ARBA00022840"/>
    </source>
</evidence>
<evidence type="ECO:0000313" key="5">
    <source>
        <dbReference type="EMBL" id="TWT23042.1"/>
    </source>
</evidence>